<reference evidence="3 4" key="1">
    <citation type="submission" date="2024-06" db="EMBL/GenBank/DDBJ databases">
        <title>Genomic Encyclopedia of Type Strains, Phase IV (KMG-IV): sequencing the most valuable type-strain genomes for metagenomic binning, comparative biology and taxonomic classification.</title>
        <authorList>
            <person name="Goeker M."/>
        </authorList>
    </citation>
    <scope>NUCLEOTIDE SEQUENCE [LARGE SCALE GENOMIC DNA]</scope>
    <source>
        <strain evidence="3 4">DSM 29492</strain>
    </source>
</reference>
<dbReference type="PANTHER" id="PTHR46558">
    <property type="entry name" value="TRACRIPTIONAL REGULATORY PROTEIN-RELATED-RELATED"/>
    <property type="match status" value="1"/>
</dbReference>
<dbReference type="PROSITE" id="PS50943">
    <property type="entry name" value="HTH_CROC1"/>
    <property type="match status" value="1"/>
</dbReference>
<dbReference type="Gene3D" id="1.10.260.40">
    <property type="entry name" value="lambda repressor-like DNA-binding domains"/>
    <property type="match status" value="1"/>
</dbReference>
<sequence>MEYNKTELKKYNYLIGQKIKAIRDLKGFKQDYVSEKLGISSGHYSNIENGHKTCTLYILIKLCQILDTTPNEILSGCVSLDHDEKETFIVEMQRSLKADEKEFLVAFQMILNKYLEDKR</sequence>
<dbReference type="Pfam" id="PF01381">
    <property type="entry name" value="HTH_3"/>
    <property type="match status" value="1"/>
</dbReference>
<evidence type="ECO:0000313" key="3">
    <source>
        <dbReference type="EMBL" id="MET3750566.1"/>
    </source>
</evidence>
<dbReference type="EMBL" id="JBEPMJ010000012">
    <property type="protein sequence ID" value="MET3750566.1"/>
    <property type="molecule type" value="Genomic_DNA"/>
</dbReference>
<name>A0ABV2M2F1_9FIRM</name>
<dbReference type="PANTHER" id="PTHR46558:SF4">
    <property type="entry name" value="DNA-BIDING PHAGE PROTEIN"/>
    <property type="match status" value="1"/>
</dbReference>
<gene>
    <name evidence="3" type="ORF">ABID24_001818</name>
</gene>
<dbReference type="Proteomes" id="UP001549106">
    <property type="component" value="Unassembled WGS sequence"/>
</dbReference>
<keyword evidence="4" id="KW-1185">Reference proteome</keyword>
<dbReference type="RefSeq" id="WP_178709218.1">
    <property type="nucleotide sequence ID" value="NZ_BAABXP010000001.1"/>
</dbReference>
<evidence type="ECO:0000256" key="1">
    <source>
        <dbReference type="ARBA" id="ARBA00023125"/>
    </source>
</evidence>
<proteinExistence type="predicted"/>
<accession>A0ABV2M2F1</accession>
<dbReference type="InterPro" id="IPR010982">
    <property type="entry name" value="Lambda_DNA-bd_dom_sf"/>
</dbReference>
<organism evidence="3 4">
    <name type="scientific">Blautia caecimuris</name>
    <dbReference type="NCBI Taxonomy" id="1796615"/>
    <lineage>
        <taxon>Bacteria</taxon>
        <taxon>Bacillati</taxon>
        <taxon>Bacillota</taxon>
        <taxon>Clostridia</taxon>
        <taxon>Lachnospirales</taxon>
        <taxon>Lachnospiraceae</taxon>
        <taxon>Blautia</taxon>
    </lineage>
</organism>
<evidence type="ECO:0000313" key="4">
    <source>
        <dbReference type="Proteomes" id="UP001549106"/>
    </source>
</evidence>
<dbReference type="CDD" id="cd00093">
    <property type="entry name" value="HTH_XRE"/>
    <property type="match status" value="1"/>
</dbReference>
<dbReference type="InterPro" id="IPR001387">
    <property type="entry name" value="Cro/C1-type_HTH"/>
</dbReference>
<protein>
    <submittedName>
        <fullName evidence="3">Transcriptional regulator with XRE-family HTH domain</fullName>
    </submittedName>
</protein>
<dbReference type="SMART" id="SM00530">
    <property type="entry name" value="HTH_XRE"/>
    <property type="match status" value="1"/>
</dbReference>
<feature type="domain" description="HTH cro/C1-type" evidence="2">
    <location>
        <begin position="19"/>
        <end position="73"/>
    </location>
</feature>
<dbReference type="SUPFAM" id="SSF47413">
    <property type="entry name" value="lambda repressor-like DNA-binding domains"/>
    <property type="match status" value="1"/>
</dbReference>
<evidence type="ECO:0000259" key="2">
    <source>
        <dbReference type="PROSITE" id="PS50943"/>
    </source>
</evidence>
<keyword evidence="1" id="KW-0238">DNA-binding</keyword>
<comment type="caution">
    <text evidence="3">The sequence shown here is derived from an EMBL/GenBank/DDBJ whole genome shotgun (WGS) entry which is preliminary data.</text>
</comment>